<proteinExistence type="inferred from homology"/>
<dbReference type="GO" id="GO:0016485">
    <property type="term" value="P:protein processing"/>
    <property type="evidence" value="ECO:0007669"/>
    <property type="project" value="InterPro"/>
</dbReference>
<keyword evidence="1" id="KW-0576">Peroxisome</keyword>
<reference evidence="2" key="3">
    <citation type="submission" date="2025-09" db="UniProtKB">
        <authorList>
            <consortium name="Ensembl"/>
        </authorList>
    </citation>
    <scope>IDENTIFICATION</scope>
</reference>
<dbReference type="SUPFAM" id="SSF50494">
    <property type="entry name" value="Trypsin-like serine proteases"/>
    <property type="match status" value="2"/>
</dbReference>
<dbReference type="InterPro" id="IPR009003">
    <property type="entry name" value="Peptidase_S1_PA"/>
</dbReference>
<comment type="similarity">
    <text evidence="1">Belongs to the peptidase S1B family.</text>
</comment>
<comment type="function">
    <text evidence="1">Peroxisomal protease that mediates both the removal of the leader peptide from proteins containing a PTS2 target sequence and processes several PTS1-containing proteins. Catalyzes the processing of PTS1-proteins involved in the peroxisomal beta-oxidation of fatty acids.</text>
</comment>
<gene>
    <name evidence="2" type="primary">TYSND1</name>
    <name evidence="2" type="synonym">tysnd1</name>
</gene>
<dbReference type="Ensembl" id="ENSONIT00000040293.1">
    <property type="protein sequence ID" value="ENSONIP00000066713.1"/>
    <property type="gene ID" value="ENSONIG00000018508.2"/>
</dbReference>
<evidence type="ECO:0000313" key="3">
    <source>
        <dbReference type="Proteomes" id="UP000005207"/>
    </source>
</evidence>
<dbReference type="FunCoup" id="A0A669E1S1">
    <property type="interactions" value="424"/>
</dbReference>
<dbReference type="GO" id="GO:0031998">
    <property type="term" value="P:regulation of fatty acid beta-oxidation"/>
    <property type="evidence" value="ECO:0007669"/>
    <property type="project" value="TreeGrafter"/>
</dbReference>
<dbReference type="PANTHER" id="PTHR21004">
    <property type="entry name" value="SERINE PROTEASE-RELATED"/>
    <property type="match status" value="1"/>
</dbReference>
<dbReference type="InterPro" id="IPR039245">
    <property type="entry name" value="TYSND1/DEG15"/>
</dbReference>
<comment type="subcellular location">
    <subcellularLocation>
        <location evidence="1">Peroxisome</location>
    </subcellularLocation>
</comment>
<organism evidence="2 3">
    <name type="scientific">Oreochromis niloticus</name>
    <name type="common">Nile tilapia</name>
    <name type="synonym">Tilapia nilotica</name>
    <dbReference type="NCBI Taxonomy" id="8128"/>
    <lineage>
        <taxon>Eukaryota</taxon>
        <taxon>Metazoa</taxon>
        <taxon>Chordata</taxon>
        <taxon>Craniata</taxon>
        <taxon>Vertebrata</taxon>
        <taxon>Euteleostomi</taxon>
        <taxon>Actinopterygii</taxon>
        <taxon>Neopterygii</taxon>
        <taxon>Teleostei</taxon>
        <taxon>Neoteleostei</taxon>
        <taxon>Acanthomorphata</taxon>
        <taxon>Ovalentaria</taxon>
        <taxon>Cichlomorphae</taxon>
        <taxon>Cichliformes</taxon>
        <taxon>Cichlidae</taxon>
        <taxon>African cichlids</taxon>
        <taxon>Pseudocrenilabrinae</taxon>
        <taxon>Oreochromini</taxon>
        <taxon>Oreochromis</taxon>
    </lineage>
</organism>
<reference evidence="3" key="1">
    <citation type="submission" date="2012-01" db="EMBL/GenBank/DDBJ databases">
        <title>The Genome Sequence of Oreochromis niloticus (Nile Tilapia).</title>
        <authorList>
            <consortium name="Broad Institute Genome Assembly Team"/>
            <consortium name="Broad Institute Sequencing Platform"/>
            <person name="Di Palma F."/>
            <person name="Johnson J."/>
            <person name="Lander E.S."/>
            <person name="Lindblad-Toh K."/>
        </authorList>
    </citation>
    <scope>NUCLEOTIDE SEQUENCE [LARGE SCALE GENOMIC DNA]</scope>
</reference>
<evidence type="ECO:0000256" key="1">
    <source>
        <dbReference type="PIRNR" id="PIRNR037989"/>
    </source>
</evidence>
<sequence>MELKDVERRCCVVKVSEASSAKKPVSCSGVVVHPRTGIIICTGLPFSRFITNGDPLYWDHDFLPPRSFSAKLQIRVSFPTDTKQSAQRATITPSRSKTAAGQEEATAELLMLVNCMEFKHAFQAVFQEADQWRFHCDEEDQELLRDFQFLSWFAVLRAGVVLDSSQDSGTIPWKSSVPLQKGCSVVACGSPFGSLCLDLFISTLSRGIISNLAGEDNAVILTDARCLPGTEGGGLFVVKGAGSVHLIGLIVSPFGWKANEWIGLTLVCSAQLVFRNLISCMSVQDPLRNVWLHPGESGIQMSTAAHESKAVKYPTVCFVDSGQFWGSGVVVGSRLVVTCRHVVNRKSKVRLKFHHRDRVHDSVGDVLFSTKASSPYDLALVQLRDAVPEAVVSRMCQSFIPGESVVVVGYGGLGRSCGPSLTCGVLSKAISWNCQPVMLQTTCAVQAGTSGGAVVQRCSGELLGKDVLQEESHVHLLNRGGHMITTENVSVQGKVSCAYNSGSVSTAVFAVLNSQKMFLCCVAGIVSSNTRDMATKVTYPHLNFSVPVTVFQRLLQHFEQTKDVNVFRELDSTEKEIRRVWRLQGAQSKL</sequence>
<dbReference type="InParanoid" id="A0A669E1S1"/>
<accession>A0A669E1S1</accession>
<dbReference type="GO" id="GO:0005777">
    <property type="term" value="C:peroxisome"/>
    <property type="evidence" value="ECO:0007669"/>
    <property type="project" value="UniProtKB-SubCell"/>
</dbReference>
<keyword evidence="1" id="KW-0645">Protease</keyword>
<dbReference type="Proteomes" id="UP000005207">
    <property type="component" value="Linkage group LG13"/>
</dbReference>
<keyword evidence="3" id="KW-1185">Reference proteome</keyword>
<dbReference type="GO" id="GO:0004252">
    <property type="term" value="F:serine-type endopeptidase activity"/>
    <property type="evidence" value="ECO:0007669"/>
    <property type="project" value="InterPro"/>
</dbReference>
<dbReference type="OMA" id="CWKSTEW"/>
<dbReference type="InterPro" id="IPR043504">
    <property type="entry name" value="Peptidase_S1_PA_chymotrypsin"/>
</dbReference>
<name>A0A669E1S1_ORENI</name>
<dbReference type="GeneTree" id="ENSGT00390000014627"/>
<protein>
    <recommendedName>
        <fullName evidence="1">Peroxisomal leader peptide-processing protease</fullName>
        <ecNumber evidence="1">3.4.21.-</ecNumber>
    </recommendedName>
</protein>
<dbReference type="AlphaFoldDB" id="A0A669E1S1"/>
<dbReference type="EC" id="3.4.21.-" evidence="1"/>
<dbReference type="Gene3D" id="2.40.10.10">
    <property type="entry name" value="Trypsin-like serine proteases"/>
    <property type="match status" value="4"/>
</dbReference>
<evidence type="ECO:0000313" key="2">
    <source>
        <dbReference type="Ensembl" id="ENSONIP00000066713.1"/>
    </source>
</evidence>
<comment type="PTM">
    <text evidence="1">The full-lengh TYSND1 is the active the proteolytic processing of PTS1- and PTS2-proteins and in self-cleavage, and intermolecular self-cleavage of TYSND1 down-regulates its protease activity.</text>
</comment>
<keyword evidence="1" id="KW-0378">Hydrolase</keyword>
<keyword evidence="1" id="KW-0720">Serine protease</keyword>
<dbReference type="PANTHER" id="PTHR21004:SF0">
    <property type="entry name" value="PEROXISOMAL LEADER PEPTIDE-PROCESSING PROTEASE"/>
    <property type="match status" value="1"/>
</dbReference>
<reference evidence="2" key="2">
    <citation type="submission" date="2025-08" db="UniProtKB">
        <authorList>
            <consortium name="Ensembl"/>
        </authorList>
    </citation>
    <scope>IDENTIFICATION</scope>
</reference>
<dbReference type="Pfam" id="PF13365">
    <property type="entry name" value="Trypsin_2"/>
    <property type="match status" value="1"/>
</dbReference>